<gene>
    <name evidence="4" type="ORF">HKD39_05635</name>
</gene>
<protein>
    <submittedName>
        <fullName evidence="4">Methyltransferase</fullName>
    </submittedName>
</protein>
<evidence type="ECO:0000256" key="2">
    <source>
        <dbReference type="ARBA" id="ARBA00022679"/>
    </source>
</evidence>
<dbReference type="PANTHER" id="PTHR47816:SF4">
    <property type="entry name" value="RIBOSOMAL RNA SMALL SUBUNIT METHYLTRANSFERASE C"/>
    <property type="match status" value="1"/>
</dbReference>
<feature type="domain" description="Methyltransferase small" evidence="3">
    <location>
        <begin position="27"/>
        <end position="196"/>
    </location>
</feature>
<proteinExistence type="predicted"/>
<dbReference type="CDD" id="cd02440">
    <property type="entry name" value="AdoMet_MTases"/>
    <property type="match status" value="1"/>
</dbReference>
<evidence type="ECO:0000313" key="4">
    <source>
        <dbReference type="EMBL" id="NNG35201.1"/>
    </source>
</evidence>
<sequence>MTQHYFNTPDGPAQASTISIELAGRPVTLHTADGVFSGRRLDQGTAVLLDVADAQLPPPGAGNLLDLGCGYGPIALWMALQTPGATVWAVDVNDRALELTAANAAELGLDNVRASRPEDVPADVRFDRIMSNPPIRVGKQALHDILAGWLPRLTRDGDADLVVNRNLGADSLAGWLSRQGYLVEKLASRKGFRVLQVTATAGGAGPAAGTDTEPS</sequence>
<dbReference type="AlphaFoldDB" id="A0A849A801"/>
<dbReference type="Proteomes" id="UP000562984">
    <property type="component" value="Unassembled WGS sequence"/>
</dbReference>
<keyword evidence="1 4" id="KW-0489">Methyltransferase</keyword>
<dbReference type="SUPFAM" id="SSF53335">
    <property type="entry name" value="S-adenosyl-L-methionine-dependent methyltransferases"/>
    <property type="match status" value="1"/>
</dbReference>
<accession>A0A849A801</accession>
<dbReference type="Gene3D" id="3.40.50.150">
    <property type="entry name" value="Vaccinia Virus protein VP39"/>
    <property type="match status" value="1"/>
</dbReference>
<evidence type="ECO:0000256" key="1">
    <source>
        <dbReference type="ARBA" id="ARBA00022603"/>
    </source>
</evidence>
<reference evidence="4 5" key="1">
    <citation type="submission" date="2020-05" db="EMBL/GenBank/DDBJ databases">
        <title>Nakamurella sp. DB0629 isolated from air conditioner.</title>
        <authorList>
            <person name="Kim D.H."/>
            <person name="Kim D.-U."/>
        </authorList>
    </citation>
    <scope>NUCLEOTIDE SEQUENCE [LARGE SCALE GENOMIC DNA]</scope>
    <source>
        <strain evidence="4 5">DB0629</strain>
    </source>
</reference>
<evidence type="ECO:0000313" key="5">
    <source>
        <dbReference type="Proteomes" id="UP000562984"/>
    </source>
</evidence>
<evidence type="ECO:0000259" key="3">
    <source>
        <dbReference type="Pfam" id="PF05175"/>
    </source>
</evidence>
<dbReference type="GO" id="GO:0008757">
    <property type="term" value="F:S-adenosylmethionine-dependent methyltransferase activity"/>
    <property type="evidence" value="ECO:0007669"/>
    <property type="project" value="InterPro"/>
</dbReference>
<dbReference type="GO" id="GO:0032259">
    <property type="term" value="P:methylation"/>
    <property type="evidence" value="ECO:0007669"/>
    <property type="project" value="UniProtKB-KW"/>
</dbReference>
<dbReference type="InterPro" id="IPR007848">
    <property type="entry name" value="Small_mtfrase_dom"/>
</dbReference>
<keyword evidence="5" id="KW-1185">Reference proteome</keyword>
<dbReference type="RefSeq" id="WP_171198811.1">
    <property type="nucleotide sequence ID" value="NZ_JABEND010000002.1"/>
</dbReference>
<name>A0A849A801_9ACTN</name>
<dbReference type="InterPro" id="IPR046977">
    <property type="entry name" value="RsmC/RlmG"/>
</dbReference>
<dbReference type="EMBL" id="JABEND010000002">
    <property type="protein sequence ID" value="NNG35201.1"/>
    <property type="molecule type" value="Genomic_DNA"/>
</dbReference>
<organism evidence="4 5">
    <name type="scientific">Nakamurella aerolata</name>
    <dbReference type="NCBI Taxonomy" id="1656892"/>
    <lineage>
        <taxon>Bacteria</taxon>
        <taxon>Bacillati</taxon>
        <taxon>Actinomycetota</taxon>
        <taxon>Actinomycetes</taxon>
        <taxon>Nakamurellales</taxon>
        <taxon>Nakamurellaceae</taxon>
        <taxon>Nakamurella</taxon>
    </lineage>
</organism>
<dbReference type="PANTHER" id="PTHR47816">
    <property type="entry name" value="RIBOSOMAL RNA SMALL SUBUNIT METHYLTRANSFERASE C"/>
    <property type="match status" value="1"/>
</dbReference>
<comment type="caution">
    <text evidence="4">The sequence shown here is derived from an EMBL/GenBank/DDBJ whole genome shotgun (WGS) entry which is preliminary data.</text>
</comment>
<dbReference type="InterPro" id="IPR029063">
    <property type="entry name" value="SAM-dependent_MTases_sf"/>
</dbReference>
<keyword evidence="2 4" id="KW-0808">Transferase</keyword>
<dbReference type="Pfam" id="PF05175">
    <property type="entry name" value="MTS"/>
    <property type="match status" value="1"/>
</dbReference>